<dbReference type="PRINTS" id="PR00132">
    <property type="entry name" value="GLHYDRLASE2"/>
</dbReference>
<dbReference type="PANTHER" id="PTHR10066:SF67">
    <property type="entry name" value="BETA-GLUCURONIDASE"/>
    <property type="match status" value="1"/>
</dbReference>
<gene>
    <name evidence="12" type="primary">LOC110976577</name>
</gene>
<dbReference type="InterPro" id="IPR006101">
    <property type="entry name" value="Glyco_hydro_2"/>
</dbReference>
<dbReference type="InterPro" id="IPR017853">
    <property type="entry name" value="GH"/>
</dbReference>
<accession>A0A8B7Y113</accession>
<comment type="activity regulation">
    <text evidence="7">Inhibited by L-aspartic acid.</text>
</comment>
<dbReference type="SUPFAM" id="SSF49785">
    <property type="entry name" value="Galactose-binding domain-like"/>
    <property type="match status" value="1"/>
</dbReference>
<dbReference type="InterPro" id="IPR006104">
    <property type="entry name" value="Glyco_hydro_2_N"/>
</dbReference>
<dbReference type="InterPro" id="IPR013783">
    <property type="entry name" value="Ig-like_fold"/>
</dbReference>
<evidence type="ECO:0000256" key="4">
    <source>
        <dbReference type="ARBA" id="ARBA00016205"/>
    </source>
</evidence>
<dbReference type="CTD" id="2990"/>
<dbReference type="FunFam" id="2.60.120.260:FF:000027">
    <property type="entry name" value="Beta-glucuronidase"/>
    <property type="match status" value="1"/>
</dbReference>
<evidence type="ECO:0000259" key="9">
    <source>
        <dbReference type="Pfam" id="PF02836"/>
    </source>
</evidence>
<dbReference type="GO" id="GO:0004566">
    <property type="term" value="F:beta-glucuronidase activity"/>
    <property type="evidence" value="ECO:0007669"/>
    <property type="project" value="UniProtKB-EC"/>
</dbReference>
<dbReference type="GO" id="GO:0005975">
    <property type="term" value="P:carbohydrate metabolic process"/>
    <property type="evidence" value="ECO:0007669"/>
    <property type="project" value="InterPro"/>
</dbReference>
<dbReference type="Gene3D" id="3.20.20.80">
    <property type="entry name" value="Glycosidases"/>
    <property type="match status" value="1"/>
</dbReference>
<dbReference type="GO" id="GO:0030246">
    <property type="term" value="F:carbohydrate binding"/>
    <property type="evidence" value="ECO:0007669"/>
    <property type="project" value="TreeGrafter"/>
</dbReference>
<evidence type="ECO:0000256" key="7">
    <source>
        <dbReference type="RuleBase" id="RU361154"/>
    </source>
</evidence>
<dbReference type="Proteomes" id="UP000694845">
    <property type="component" value="Unplaced"/>
</dbReference>
<dbReference type="GO" id="GO:0005615">
    <property type="term" value="C:extracellular space"/>
    <property type="evidence" value="ECO:0007669"/>
    <property type="project" value="TreeGrafter"/>
</dbReference>
<evidence type="ECO:0000256" key="1">
    <source>
        <dbReference type="ARBA" id="ARBA00003025"/>
    </source>
</evidence>
<dbReference type="PROSITE" id="PS00719">
    <property type="entry name" value="GLYCOSYL_HYDROL_F2_1"/>
    <property type="match status" value="1"/>
</dbReference>
<feature type="domain" description="Glycoside hydrolase family 2 immunoglobulin-like beta-sandwich" evidence="8">
    <location>
        <begin position="246"/>
        <end position="347"/>
    </location>
</feature>
<organism evidence="11 12">
    <name type="scientific">Acanthaster planci</name>
    <name type="common">Crown-of-thorns starfish</name>
    <dbReference type="NCBI Taxonomy" id="133434"/>
    <lineage>
        <taxon>Eukaryota</taxon>
        <taxon>Metazoa</taxon>
        <taxon>Echinodermata</taxon>
        <taxon>Eleutherozoa</taxon>
        <taxon>Asterozoa</taxon>
        <taxon>Asteroidea</taxon>
        <taxon>Valvatacea</taxon>
        <taxon>Valvatida</taxon>
        <taxon>Acanthasteridae</taxon>
        <taxon>Acanthaster</taxon>
    </lineage>
</organism>
<dbReference type="Pfam" id="PF00703">
    <property type="entry name" value="Glyco_hydro_2"/>
    <property type="match status" value="1"/>
</dbReference>
<proteinExistence type="inferred from homology"/>
<feature type="domain" description="Glycoside hydrolase family 2 catalytic" evidence="9">
    <location>
        <begin position="349"/>
        <end position="649"/>
    </location>
</feature>
<evidence type="ECO:0000313" key="11">
    <source>
        <dbReference type="Proteomes" id="UP000694845"/>
    </source>
</evidence>
<dbReference type="EC" id="3.2.1.31" evidence="3 7"/>
<dbReference type="SUPFAM" id="SSF51445">
    <property type="entry name" value="(Trans)glycosidases"/>
    <property type="match status" value="1"/>
</dbReference>
<evidence type="ECO:0000256" key="3">
    <source>
        <dbReference type="ARBA" id="ARBA00012761"/>
    </source>
</evidence>
<keyword evidence="5 7" id="KW-0378">Hydrolase</keyword>
<dbReference type="KEGG" id="aplc:110976577"/>
<dbReference type="FunFam" id="3.20.20.80:FF:000029">
    <property type="entry name" value="Beta-glucuronidase"/>
    <property type="match status" value="1"/>
</dbReference>
<dbReference type="OrthoDB" id="408532at2759"/>
<dbReference type="Pfam" id="PF02836">
    <property type="entry name" value="Glyco_hydro_2_C"/>
    <property type="match status" value="1"/>
</dbReference>
<dbReference type="AlphaFoldDB" id="A0A8B7Y113"/>
<dbReference type="PANTHER" id="PTHR10066">
    <property type="entry name" value="BETA-GLUCURONIDASE"/>
    <property type="match status" value="1"/>
</dbReference>
<evidence type="ECO:0000256" key="2">
    <source>
        <dbReference type="ARBA" id="ARBA00007401"/>
    </source>
</evidence>
<dbReference type="InterPro" id="IPR006102">
    <property type="entry name" value="Ig-like_GH2"/>
</dbReference>
<protein>
    <recommendedName>
        <fullName evidence="4 7">Beta-glucuronidase</fullName>
        <ecNumber evidence="3 7">3.2.1.31</ecNumber>
    </recommendedName>
</protein>
<keyword evidence="11" id="KW-1185">Reference proteome</keyword>
<keyword evidence="6 7" id="KW-0326">Glycosidase</keyword>
<keyword evidence="7" id="KW-0458">Lysosome</keyword>
<dbReference type="InterPro" id="IPR023232">
    <property type="entry name" value="Glyco_hydro_2_AS"/>
</dbReference>
<dbReference type="InterPro" id="IPR036156">
    <property type="entry name" value="Beta-gal/glucu_dom_sf"/>
</dbReference>
<dbReference type="Pfam" id="PF02837">
    <property type="entry name" value="Glyco_hydro_2_N"/>
    <property type="match status" value="1"/>
</dbReference>
<evidence type="ECO:0000259" key="10">
    <source>
        <dbReference type="Pfam" id="PF02837"/>
    </source>
</evidence>
<comment type="similarity">
    <text evidence="2 7">Belongs to the glycosyl hydrolase 2 family.</text>
</comment>
<dbReference type="GO" id="GO:0019391">
    <property type="term" value="P:glucuronoside catabolic process"/>
    <property type="evidence" value="ECO:0007669"/>
    <property type="project" value="TreeGrafter"/>
</dbReference>
<comment type="function">
    <text evidence="1 7">Plays an important role in the degradation of dermatan and keratan sulfates.</text>
</comment>
<dbReference type="SUPFAM" id="SSF49303">
    <property type="entry name" value="beta-Galactosidase/glucuronidase domain"/>
    <property type="match status" value="1"/>
</dbReference>
<comment type="catalytic activity">
    <reaction evidence="7">
        <text>a beta-D-glucuronoside + H2O = D-glucuronate + an alcohol</text>
        <dbReference type="Rhea" id="RHEA:17633"/>
        <dbReference type="ChEBI" id="CHEBI:15377"/>
        <dbReference type="ChEBI" id="CHEBI:30879"/>
        <dbReference type="ChEBI" id="CHEBI:58720"/>
        <dbReference type="ChEBI" id="CHEBI:83411"/>
        <dbReference type="EC" id="3.2.1.31"/>
    </reaction>
</comment>
<feature type="domain" description="Glycosyl hydrolases family 2 sugar binding" evidence="10">
    <location>
        <begin position="62"/>
        <end position="244"/>
    </location>
</feature>
<evidence type="ECO:0000313" key="12">
    <source>
        <dbReference type="RefSeq" id="XP_022085656.1"/>
    </source>
</evidence>
<dbReference type="Gene3D" id="2.60.120.260">
    <property type="entry name" value="Galactose-binding domain-like"/>
    <property type="match status" value="1"/>
</dbReference>
<evidence type="ECO:0000259" key="8">
    <source>
        <dbReference type="Pfam" id="PF00703"/>
    </source>
</evidence>
<comment type="subunit">
    <text evidence="7">Homotetramer.</text>
</comment>
<evidence type="ECO:0000256" key="6">
    <source>
        <dbReference type="ARBA" id="ARBA00023295"/>
    </source>
</evidence>
<sequence length="656" mass="74664">MNDCSKLATMWTFKAAVLRSYFVLMTSAMITDNSVFLNSQLPQIRIPPKPMLYPRESETREIKELNGLWKFRADNSPSRNEGFSAKWYLQHLSETGPVIDMPVPSSFNDVTQDRTLRDFVGWVWYDREFFAPIGWRNPDVRVVLRFASAHYNTVVWLNGAQVMTHEGGHLPFEVEITQGVKYMAPNLITVAVNNTLSPTTLPPGSLTFKNDPRNYPPGYFVQNVQFDFFNYAGIHRWVHLYTTPRVHISDITVTTDFEGSTGIMNYTVLIGGLTSHSPAATVELKDPSEGGRVVASSKSLSGVFTVSDVKPWWPYTMSNNSAFLYTLRVCVRNGATSDVYRLPVGFRTVSVNNKKLFINNKPFYFHGVNKHEDSDVRGKGLDLPLTIKDINLMKWMGANSLRTSHYPYAEEFLDLCDQHGIVVIDESPGVGIKLESNMGPVSLAHHLEVMMEMYQRDKNRPSVVMWSVANEPDSTLPTAPHYFGTVINFTRSLDPTRLVTFVLGGTSVEREKVAQWCDVLCLNTYFSWYSDSGHLELVEMQSNTSLWDWHLKFNKTIIQSEYGADTIPGLHMDPPQMFTEDYQCDMMAGYHATFDILRHNFLTGELIWNFADFMTVQSVTRVVGNKKGVFTRHRQPKAAAHLLRRRYLSLAEESKV</sequence>
<dbReference type="PROSITE" id="PS00608">
    <property type="entry name" value="GLYCOSYL_HYDROL_F2_2"/>
    <property type="match status" value="1"/>
</dbReference>
<dbReference type="Gene3D" id="2.60.40.10">
    <property type="entry name" value="Immunoglobulins"/>
    <property type="match status" value="1"/>
</dbReference>
<dbReference type="InterPro" id="IPR008979">
    <property type="entry name" value="Galactose-bd-like_sf"/>
</dbReference>
<dbReference type="OMA" id="IRLGHYQ"/>
<dbReference type="NCBIfam" id="NF007538">
    <property type="entry name" value="PRK10150.1"/>
    <property type="match status" value="1"/>
</dbReference>
<dbReference type="RefSeq" id="XP_022085656.1">
    <property type="nucleotide sequence ID" value="XM_022229964.1"/>
</dbReference>
<evidence type="ECO:0000256" key="5">
    <source>
        <dbReference type="ARBA" id="ARBA00022801"/>
    </source>
</evidence>
<dbReference type="InterPro" id="IPR006103">
    <property type="entry name" value="Glyco_hydro_2_cat"/>
</dbReference>
<dbReference type="GeneID" id="110976577"/>
<name>A0A8B7Y113_ACAPL</name>
<reference evidence="12" key="1">
    <citation type="submission" date="2025-08" db="UniProtKB">
        <authorList>
            <consortium name="RefSeq"/>
        </authorList>
    </citation>
    <scope>IDENTIFICATION</scope>
</reference>
<dbReference type="InterPro" id="IPR023230">
    <property type="entry name" value="Glyco_hydro_2_CS"/>
</dbReference>